<dbReference type="EMBL" id="JACGWL010000004">
    <property type="protein sequence ID" value="KAK4404386.1"/>
    <property type="molecule type" value="Genomic_DNA"/>
</dbReference>
<reference evidence="1" key="2">
    <citation type="journal article" date="2024" name="Plant">
        <title>Genomic evolution and insights into agronomic trait innovations of Sesamum species.</title>
        <authorList>
            <person name="Miao H."/>
            <person name="Wang L."/>
            <person name="Qu L."/>
            <person name="Liu H."/>
            <person name="Sun Y."/>
            <person name="Le M."/>
            <person name="Wang Q."/>
            <person name="Wei S."/>
            <person name="Zheng Y."/>
            <person name="Lin W."/>
            <person name="Duan Y."/>
            <person name="Cao H."/>
            <person name="Xiong S."/>
            <person name="Wang X."/>
            <person name="Wei L."/>
            <person name="Li C."/>
            <person name="Ma Q."/>
            <person name="Ju M."/>
            <person name="Zhao R."/>
            <person name="Li G."/>
            <person name="Mu C."/>
            <person name="Tian Q."/>
            <person name="Mei H."/>
            <person name="Zhang T."/>
            <person name="Gao T."/>
            <person name="Zhang H."/>
        </authorList>
    </citation>
    <scope>NUCLEOTIDE SEQUENCE</scope>
    <source>
        <strain evidence="1">K16</strain>
    </source>
</reference>
<organism evidence="1 2">
    <name type="scientific">Sesamum angolense</name>
    <dbReference type="NCBI Taxonomy" id="2727404"/>
    <lineage>
        <taxon>Eukaryota</taxon>
        <taxon>Viridiplantae</taxon>
        <taxon>Streptophyta</taxon>
        <taxon>Embryophyta</taxon>
        <taxon>Tracheophyta</taxon>
        <taxon>Spermatophyta</taxon>
        <taxon>Magnoliopsida</taxon>
        <taxon>eudicotyledons</taxon>
        <taxon>Gunneridae</taxon>
        <taxon>Pentapetalae</taxon>
        <taxon>asterids</taxon>
        <taxon>lamiids</taxon>
        <taxon>Lamiales</taxon>
        <taxon>Pedaliaceae</taxon>
        <taxon>Sesamum</taxon>
    </lineage>
</organism>
<accession>A0AAE1X3D6</accession>
<protein>
    <recommendedName>
        <fullName evidence="3">Endonuclease/exonuclease/phosphatase domain-containing protein</fullName>
    </recommendedName>
</protein>
<reference evidence="1" key="1">
    <citation type="submission" date="2020-06" db="EMBL/GenBank/DDBJ databases">
        <authorList>
            <person name="Li T."/>
            <person name="Hu X."/>
            <person name="Zhang T."/>
            <person name="Song X."/>
            <person name="Zhang H."/>
            <person name="Dai N."/>
            <person name="Sheng W."/>
            <person name="Hou X."/>
            <person name="Wei L."/>
        </authorList>
    </citation>
    <scope>NUCLEOTIDE SEQUENCE</scope>
    <source>
        <strain evidence="1">K16</strain>
        <tissue evidence="1">Leaf</tissue>
    </source>
</reference>
<dbReference type="PANTHER" id="PTHR33710">
    <property type="entry name" value="BNAC02G09200D PROTEIN"/>
    <property type="match status" value="1"/>
</dbReference>
<evidence type="ECO:0008006" key="3">
    <source>
        <dbReference type="Google" id="ProtNLM"/>
    </source>
</evidence>
<dbReference type="AlphaFoldDB" id="A0AAE1X3D6"/>
<dbReference type="Gene3D" id="3.60.10.10">
    <property type="entry name" value="Endonuclease/exonuclease/phosphatase"/>
    <property type="match status" value="1"/>
</dbReference>
<gene>
    <name evidence="1" type="ORF">Sango_0807200</name>
</gene>
<proteinExistence type="predicted"/>
<evidence type="ECO:0000313" key="2">
    <source>
        <dbReference type="Proteomes" id="UP001289374"/>
    </source>
</evidence>
<dbReference type="Proteomes" id="UP001289374">
    <property type="component" value="Unassembled WGS sequence"/>
</dbReference>
<dbReference type="PANTHER" id="PTHR33710:SF64">
    <property type="entry name" value="ENDONUCLEASE_EXONUCLEASE_PHOSPHATASE DOMAIN-CONTAINING PROTEIN"/>
    <property type="match status" value="1"/>
</dbReference>
<dbReference type="SUPFAM" id="SSF56219">
    <property type="entry name" value="DNase I-like"/>
    <property type="match status" value="1"/>
</dbReference>
<comment type="caution">
    <text evidence="1">The sequence shown here is derived from an EMBL/GenBank/DDBJ whole genome shotgun (WGS) entry which is preliminary data.</text>
</comment>
<dbReference type="InterPro" id="IPR036691">
    <property type="entry name" value="Endo/exonu/phosph_ase_sf"/>
</dbReference>
<name>A0AAE1X3D6_9LAMI</name>
<evidence type="ECO:0000313" key="1">
    <source>
        <dbReference type="EMBL" id="KAK4404386.1"/>
    </source>
</evidence>
<sequence>MDKVDSGSIIVEEATDPPTLPTDQATISVEQQATSLKPIEKGKELAVYNPFDVLLFDADDAESFERGYGANDGVLRRELWQHLRLLARLITNDPWIVGGDFNTVLDMNKVCGASSDIHVAMHEFQDCINETGLIHLPMQGELFTWHNCSEGNRSLWKRLDHFLVTDD</sequence>
<keyword evidence="2" id="KW-1185">Reference proteome</keyword>